<reference evidence="1" key="1">
    <citation type="journal article" date="2023" name="bioRxiv">
        <title>Improved chromosome-level genome assembly for marigold (Tagetes erecta).</title>
        <authorList>
            <person name="Jiang F."/>
            <person name="Yuan L."/>
            <person name="Wang S."/>
            <person name="Wang H."/>
            <person name="Xu D."/>
            <person name="Wang A."/>
            <person name="Fan W."/>
        </authorList>
    </citation>
    <scope>NUCLEOTIDE SEQUENCE</scope>
    <source>
        <strain evidence="1">WSJ</strain>
        <tissue evidence="1">Leaf</tissue>
    </source>
</reference>
<protein>
    <submittedName>
        <fullName evidence="1">Uncharacterized protein</fullName>
    </submittedName>
</protein>
<keyword evidence="2" id="KW-1185">Reference proteome</keyword>
<name>A0AAD8NZY1_TARER</name>
<sequence>MAPVSTAVESDDQNVVEERRNFSTVEMWWRMVSSIDECVLLTMGTFGILLPSHTLVFKLLLSLSSIHLHHQFYTATIISIQIPVSLCCCDHTGHKQSTATVVTSLRFGSKFTTSLLPVTTPSSLHRHQKG</sequence>
<organism evidence="1 2">
    <name type="scientific">Tagetes erecta</name>
    <name type="common">African marigold</name>
    <dbReference type="NCBI Taxonomy" id="13708"/>
    <lineage>
        <taxon>Eukaryota</taxon>
        <taxon>Viridiplantae</taxon>
        <taxon>Streptophyta</taxon>
        <taxon>Embryophyta</taxon>
        <taxon>Tracheophyta</taxon>
        <taxon>Spermatophyta</taxon>
        <taxon>Magnoliopsida</taxon>
        <taxon>eudicotyledons</taxon>
        <taxon>Gunneridae</taxon>
        <taxon>Pentapetalae</taxon>
        <taxon>asterids</taxon>
        <taxon>campanulids</taxon>
        <taxon>Asterales</taxon>
        <taxon>Asteraceae</taxon>
        <taxon>Asteroideae</taxon>
        <taxon>Heliantheae alliance</taxon>
        <taxon>Tageteae</taxon>
        <taxon>Tagetes</taxon>
    </lineage>
</organism>
<dbReference type="EMBL" id="JAUHHV010000004">
    <property type="protein sequence ID" value="KAK1427066.1"/>
    <property type="molecule type" value="Genomic_DNA"/>
</dbReference>
<comment type="caution">
    <text evidence="1">The sequence shown here is derived from an EMBL/GenBank/DDBJ whole genome shotgun (WGS) entry which is preliminary data.</text>
</comment>
<proteinExistence type="predicted"/>
<evidence type="ECO:0000313" key="2">
    <source>
        <dbReference type="Proteomes" id="UP001229421"/>
    </source>
</evidence>
<dbReference type="Proteomes" id="UP001229421">
    <property type="component" value="Unassembled WGS sequence"/>
</dbReference>
<evidence type="ECO:0000313" key="1">
    <source>
        <dbReference type="EMBL" id="KAK1427066.1"/>
    </source>
</evidence>
<dbReference type="AlphaFoldDB" id="A0AAD8NZY1"/>
<accession>A0AAD8NZY1</accession>
<gene>
    <name evidence="1" type="ORF">QVD17_15749</name>
</gene>